<gene>
    <name evidence="2" type="ORF">E2K98_06780</name>
</gene>
<sequence>MKNSILKLTLIEWLGIASILIVFIMQWVYLNPFVSSWDQVDFALAVKRFDLMEMQPHFPGYPFFILGGKLMHVFVSELSQALTSFTILFYASSLIPLYRIIHKRLKRSYAILSTAIIYSSSYTVIMVNQPMSEGAALAALWWYIWGLEFAITSKNNRDMLVPLGLLSVLLGIRLSYLPFAIGIIYLFYLKVKTNNTPMRTIFIYTIWAFLFQLIWVMGLVISEGSISGFIKLSLAFTSGHFTDWGGAIETDQIDFFQRMYLFIWKNIFWTGTFAESHLTAGIYILLFSFLFRKVKKSHPSNMLFYWLFASYFVWALLAQNIEKARHVLPLVLMLLLFVMIKHFSKKPSAIVMGVTVVILFCQVNRDVKLLKIQATEKPAVYQMNEYIRQLDEPVILYTWEETRVLQYLKVPYLNKRIETYQLFRLESKYYHEKTILLTDKVIEGFKSQGINLGQKVKKLKSFHSNDLFEPIYHDITIYKWIE</sequence>
<dbReference type="RefSeq" id="WP_133333495.1">
    <property type="nucleotide sequence ID" value="NZ_SMYO01000003.1"/>
</dbReference>
<feature type="transmembrane region" description="Helical" evidence="1">
    <location>
        <begin position="303"/>
        <end position="320"/>
    </location>
</feature>
<keyword evidence="1" id="KW-0812">Transmembrane</keyword>
<dbReference type="EMBL" id="SMYO01000003">
    <property type="protein sequence ID" value="TDK63152.1"/>
    <property type="molecule type" value="Genomic_DNA"/>
</dbReference>
<feature type="transmembrane region" description="Helical" evidence="1">
    <location>
        <begin position="109"/>
        <end position="128"/>
    </location>
</feature>
<feature type="transmembrane region" description="Helical" evidence="1">
    <location>
        <begin position="201"/>
        <end position="221"/>
    </location>
</feature>
<accession>A0A4R5VXJ2</accession>
<evidence type="ECO:0000313" key="3">
    <source>
        <dbReference type="Proteomes" id="UP000295132"/>
    </source>
</evidence>
<comment type="caution">
    <text evidence="2">The sequence shown here is derived from an EMBL/GenBank/DDBJ whole genome shotgun (WGS) entry which is preliminary data.</text>
</comment>
<name>A0A4R5VXJ2_9BACI</name>
<protein>
    <recommendedName>
        <fullName evidence="4">Glycosyltransferase RgtA/B/C/D-like domain-containing protein</fullName>
    </recommendedName>
</protein>
<feature type="transmembrane region" description="Helical" evidence="1">
    <location>
        <begin position="78"/>
        <end position="97"/>
    </location>
</feature>
<evidence type="ECO:0000256" key="1">
    <source>
        <dbReference type="SAM" id="Phobius"/>
    </source>
</evidence>
<evidence type="ECO:0008006" key="4">
    <source>
        <dbReference type="Google" id="ProtNLM"/>
    </source>
</evidence>
<keyword evidence="1" id="KW-1133">Transmembrane helix</keyword>
<reference evidence="2 3" key="1">
    <citation type="submission" date="2019-03" db="EMBL/GenBank/DDBJ databases">
        <title>Bacillus niacini sp. nov. a Nicotinate-Metabolizing Mesophile Isolated from Soil.</title>
        <authorList>
            <person name="Zhang G."/>
        </authorList>
    </citation>
    <scope>NUCLEOTIDE SEQUENCE [LARGE SCALE GENOMIC DNA]</scope>
    <source>
        <strain evidence="2 3">WN066</strain>
    </source>
</reference>
<dbReference type="AlphaFoldDB" id="A0A4R5VXJ2"/>
<organism evidence="2 3">
    <name type="scientific">Bacillus salipaludis</name>
    <dbReference type="NCBI Taxonomy" id="2547811"/>
    <lineage>
        <taxon>Bacteria</taxon>
        <taxon>Bacillati</taxon>
        <taxon>Bacillota</taxon>
        <taxon>Bacilli</taxon>
        <taxon>Bacillales</taxon>
        <taxon>Bacillaceae</taxon>
        <taxon>Bacillus</taxon>
    </lineage>
</organism>
<feature type="transmembrane region" description="Helical" evidence="1">
    <location>
        <begin position="163"/>
        <end position="189"/>
    </location>
</feature>
<feature type="transmembrane region" description="Helical" evidence="1">
    <location>
        <begin position="327"/>
        <end position="343"/>
    </location>
</feature>
<keyword evidence="1" id="KW-0472">Membrane</keyword>
<dbReference type="Proteomes" id="UP000295132">
    <property type="component" value="Unassembled WGS sequence"/>
</dbReference>
<evidence type="ECO:0000313" key="2">
    <source>
        <dbReference type="EMBL" id="TDK63152.1"/>
    </source>
</evidence>
<feature type="transmembrane region" description="Helical" evidence="1">
    <location>
        <begin position="267"/>
        <end position="291"/>
    </location>
</feature>
<proteinExistence type="predicted"/>
<feature type="transmembrane region" description="Helical" evidence="1">
    <location>
        <begin position="12"/>
        <end position="30"/>
    </location>
</feature>